<dbReference type="OrthoDB" id="1115879at2"/>
<dbReference type="eggNOG" id="ENOG5032AGA">
    <property type="taxonomic scope" value="Bacteria"/>
</dbReference>
<dbReference type="EMBL" id="CP003108">
    <property type="protein sequence ID" value="AET69827.1"/>
    <property type="molecule type" value="Genomic_DNA"/>
</dbReference>
<accession>G7W6X0</accession>
<organism evidence="2 3">
    <name type="scientific">Desulfosporosinus orientis (strain ATCC 19365 / DSM 765 / NCIMB 8382 / VKM B-1628 / Singapore I)</name>
    <name type="common">Desulfotomaculum orientis</name>
    <dbReference type="NCBI Taxonomy" id="768706"/>
    <lineage>
        <taxon>Bacteria</taxon>
        <taxon>Bacillati</taxon>
        <taxon>Bacillota</taxon>
        <taxon>Clostridia</taxon>
        <taxon>Eubacteriales</taxon>
        <taxon>Desulfitobacteriaceae</taxon>
        <taxon>Desulfosporosinus</taxon>
    </lineage>
</organism>
<dbReference type="STRING" id="768706.Desor_4407"/>
<sequence>MKKGDLLWGFALLIWILLLVIPVTRSATITASDAHPYIAGFIKFAILATMGDLLGIRIRHNKWIVPKGIIYRAVVWGIIGLMVTLVFTVYMGGVGAAQASGRLPFEGSVLAQAFFGSAIMNVTFGPMMMVFHRFTDMFIDTKYEKNEGPVTLRELIGKIDWNSLVEFTWLKCCPFFWIPAHTIVFLLPAEYRVLVSAFLSIALGILLAIANKEKLAKVVIAA</sequence>
<evidence type="ECO:0000256" key="1">
    <source>
        <dbReference type="SAM" id="Phobius"/>
    </source>
</evidence>
<evidence type="ECO:0000313" key="3">
    <source>
        <dbReference type="Proteomes" id="UP000006346"/>
    </source>
</evidence>
<gene>
    <name evidence="2" type="ordered locus">Desor_4407</name>
</gene>
<dbReference type="KEGG" id="dor:Desor_4407"/>
<dbReference type="AlphaFoldDB" id="G7W6X0"/>
<keyword evidence="1" id="KW-0472">Membrane</keyword>
<dbReference type="PATRIC" id="fig|768706.3.peg.4478"/>
<feature type="transmembrane region" description="Helical" evidence="1">
    <location>
        <begin position="110"/>
        <end position="131"/>
    </location>
</feature>
<protein>
    <recommendedName>
        <fullName evidence="4">Mpv17 / PMP22 family</fullName>
    </recommendedName>
</protein>
<feature type="transmembrane region" description="Helical" evidence="1">
    <location>
        <begin position="36"/>
        <end position="57"/>
    </location>
</feature>
<feature type="transmembrane region" description="Helical" evidence="1">
    <location>
        <begin position="168"/>
        <end position="187"/>
    </location>
</feature>
<dbReference type="HOGENOM" id="CLU_107962_0_0_9"/>
<feature type="transmembrane region" description="Helical" evidence="1">
    <location>
        <begin position="193"/>
        <end position="210"/>
    </location>
</feature>
<proteinExistence type="predicted"/>
<reference evidence="3" key="1">
    <citation type="submission" date="2011-11" db="EMBL/GenBank/DDBJ databases">
        <title>Complete sequence of Desulfosporosinus orientis DSM 765.</title>
        <authorList>
            <person name="Lucas S."/>
            <person name="Han J."/>
            <person name="Lapidus A."/>
            <person name="Cheng J.-F."/>
            <person name="Goodwin L."/>
            <person name="Pitluck S."/>
            <person name="Peters L."/>
            <person name="Ovchinnikova G."/>
            <person name="Teshima H."/>
            <person name="Detter J.C."/>
            <person name="Han C."/>
            <person name="Tapia R."/>
            <person name="Land M."/>
            <person name="Hauser L."/>
            <person name="Kyrpides N."/>
            <person name="Ivanova N."/>
            <person name="Pagani I."/>
            <person name="Pester M."/>
            <person name="Spring S."/>
            <person name="Ollivier B."/>
            <person name="Rattei T."/>
            <person name="Klenk H.-P."/>
            <person name="Wagner M."/>
            <person name="Loy A."/>
            <person name="Woyke T."/>
        </authorList>
    </citation>
    <scope>NUCLEOTIDE SEQUENCE [LARGE SCALE GENOMIC DNA]</scope>
    <source>
        <strain evidence="3">ATCC 19365 / DSM 765 / NCIMB 8382 / VKM B-1628</strain>
    </source>
</reference>
<keyword evidence="3" id="KW-1185">Reference proteome</keyword>
<keyword evidence="1" id="KW-0812">Transmembrane</keyword>
<dbReference type="RefSeq" id="WP_014186634.1">
    <property type="nucleotide sequence ID" value="NC_016584.1"/>
</dbReference>
<dbReference type="Proteomes" id="UP000006346">
    <property type="component" value="Chromosome"/>
</dbReference>
<evidence type="ECO:0008006" key="4">
    <source>
        <dbReference type="Google" id="ProtNLM"/>
    </source>
</evidence>
<feature type="transmembrane region" description="Helical" evidence="1">
    <location>
        <begin position="69"/>
        <end position="90"/>
    </location>
</feature>
<name>G7W6X0_DESOD</name>
<keyword evidence="1" id="KW-1133">Transmembrane helix</keyword>
<evidence type="ECO:0000313" key="2">
    <source>
        <dbReference type="EMBL" id="AET69827.1"/>
    </source>
</evidence>
<reference evidence="2 3" key="2">
    <citation type="journal article" date="2012" name="J. Bacteriol.">
        <title>Complete genome sequences of Desulfosporosinus orientis DSM765T, Desulfosporosinus youngiae DSM17734T, Desulfosporosinus meridiei DSM13257T, and Desulfosporosinus acidiphilus DSM22704T.</title>
        <authorList>
            <person name="Pester M."/>
            <person name="Brambilla E."/>
            <person name="Alazard D."/>
            <person name="Rattei T."/>
            <person name="Weinmaier T."/>
            <person name="Han J."/>
            <person name="Lucas S."/>
            <person name="Lapidus A."/>
            <person name="Cheng J.F."/>
            <person name="Goodwin L."/>
            <person name="Pitluck S."/>
            <person name="Peters L."/>
            <person name="Ovchinnikova G."/>
            <person name="Teshima H."/>
            <person name="Detter J.C."/>
            <person name="Han C.S."/>
            <person name="Tapia R."/>
            <person name="Land M.L."/>
            <person name="Hauser L."/>
            <person name="Kyrpides N.C."/>
            <person name="Ivanova N.N."/>
            <person name="Pagani I."/>
            <person name="Huntmann M."/>
            <person name="Wei C.L."/>
            <person name="Davenport K.W."/>
            <person name="Daligault H."/>
            <person name="Chain P.S."/>
            <person name="Chen A."/>
            <person name="Mavromatis K."/>
            <person name="Markowitz V."/>
            <person name="Szeto E."/>
            <person name="Mikhailova N."/>
            <person name="Pati A."/>
            <person name="Wagner M."/>
            <person name="Woyke T."/>
            <person name="Ollivier B."/>
            <person name="Klenk H.P."/>
            <person name="Spring S."/>
            <person name="Loy A."/>
        </authorList>
    </citation>
    <scope>NUCLEOTIDE SEQUENCE [LARGE SCALE GENOMIC DNA]</scope>
    <source>
        <strain evidence="3">ATCC 19365 / DSM 765 / NCIMB 8382 / VKM B-1628</strain>
    </source>
</reference>